<organism evidence="9 10">
    <name type="scientific">Ceratopteris richardii</name>
    <name type="common">Triangle waterfern</name>
    <dbReference type="NCBI Taxonomy" id="49495"/>
    <lineage>
        <taxon>Eukaryota</taxon>
        <taxon>Viridiplantae</taxon>
        <taxon>Streptophyta</taxon>
        <taxon>Embryophyta</taxon>
        <taxon>Tracheophyta</taxon>
        <taxon>Polypodiopsida</taxon>
        <taxon>Polypodiidae</taxon>
        <taxon>Polypodiales</taxon>
        <taxon>Pteridineae</taxon>
        <taxon>Pteridaceae</taxon>
        <taxon>Parkerioideae</taxon>
        <taxon>Ceratopteris</taxon>
    </lineage>
</organism>
<dbReference type="PANTHER" id="PTHR23511:SF5">
    <property type="entry name" value="MAJOR FACILITATOR-TYPE TRANSPORTER HXNZ-RELATED"/>
    <property type="match status" value="1"/>
</dbReference>
<evidence type="ECO:0000313" key="10">
    <source>
        <dbReference type="Proteomes" id="UP000825935"/>
    </source>
</evidence>
<dbReference type="PANTHER" id="PTHR23511">
    <property type="entry name" value="SYNAPTIC VESICLE GLYCOPROTEIN 2"/>
    <property type="match status" value="1"/>
</dbReference>
<evidence type="ECO:0000256" key="6">
    <source>
        <dbReference type="SAM" id="Phobius"/>
    </source>
</evidence>
<comment type="caution">
    <text evidence="9">The sequence shown here is derived from an EMBL/GenBank/DDBJ whole genome shotgun (WGS) entry which is preliminary data.</text>
</comment>
<comment type="subcellular location">
    <subcellularLocation>
        <location evidence="1">Membrane</location>
        <topology evidence="1">Multi-pass membrane protein</topology>
    </subcellularLocation>
</comment>
<dbReference type="InterPro" id="IPR036259">
    <property type="entry name" value="MFS_trans_sf"/>
</dbReference>
<protein>
    <recommendedName>
        <fullName evidence="8">Major facilitator superfamily (MFS) profile domain-containing protein</fullName>
    </recommendedName>
</protein>
<keyword evidence="4 6" id="KW-1133">Transmembrane helix</keyword>
<name>A0A8T2UNN4_CERRI</name>
<dbReference type="PROSITE" id="PS50850">
    <property type="entry name" value="MFS"/>
    <property type="match status" value="1"/>
</dbReference>
<dbReference type="GO" id="GO:0022857">
    <property type="term" value="F:transmembrane transporter activity"/>
    <property type="evidence" value="ECO:0007669"/>
    <property type="project" value="InterPro"/>
</dbReference>
<reference evidence="9" key="1">
    <citation type="submission" date="2021-08" db="EMBL/GenBank/DDBJ databases">
        <title>WGS assembly of Ceratopteris richardii.</title>
        <authorList>
            <person name="Marchant D.B."/>
            <person name="Chen G."/>
            <person name="Jenkins J."/>
            <person name="Shu S."/>
            <person name="Leebens-Mack J."/>
            <person name="Grimwood J."/>
            <person name="Schmutz J."/>
            <person name="Soltis P."/>
            <person name="Soltis D."/>
            <person name="Chen Z.-H."/>
        </authorList>
    </citation>
    <scope>NUCLEOTIDE SEQUENCE</scope>
    <source>
        <strain evidence="9">Whitten #5841</strain>
        <tissue evidence="9">Leaf</tissue>
    </source>
</reference>
<evidence type="ECO:0000256" key="7">
    <source>
        <dbReference type="SAM" id="SignalP"/>
    </source>
</evidence>
<dbReference type="AlphaFoldDB" id="A0A8T2UNN4"/>
<proteinExistence type="predicted"/>
<evidence type="ECO:0000256" key="5">
    <source>
        <dbReference type="ARBA" id="ARBA00023136"/>
    </source>
</evidence>
<dbReference type="OrthoDB" id="4139357at2759"/>
<evidence type="ECO:0000256" key="2">
    <source>
        <dbReference type="ARBA" id="ARBA00022448"/>
    </source>
</evidence>
<keyword evidence="5 6" id="KW-0472">Membrane</keyword>
<dbReference type="InterPro" id="IPR020846">
    <property type="entry name" value="MFS_dom"/>
</dbReference>
<dbReference type="Proteomes" id="UP000825935">
    <property type="component" value="Chromosome 5"/>
</dbReference>
<feature type="transmembrane region" description="Helical" evidence="6">
    <location>
        <begin position="28"/>
        <end position="46"/>
    </location>
</feature>
<dbReference type="GO" id="GO:0016020">
    <property type="term" value="C:membrane"/>
    <property type="evidence" value="ECO:0007669"/>
    <property type="project" value="UniProtKB-SubCell"/>
</dbReference>
<dbReference type="EMBL" id="CM035410">
    <property type="protein sequence ID" value="KAH7437771.1"/>
    <property type="molecule type" value="Genomic_DNA"/>
</dbReference>
<keyword evidence="2" id="KW-0813">Transport</keyword>
<evidence type="ECO:0000259" key="8">
    <source>
        <dbReference type="PROSITE" id="PS50850"/>
    </source>
</evidence>
<keyword evidence="3 6" id="KW-0812">Transmembrane</keyword>
<sequence length="125" mass="13133">MSGLFLVCAAVLLPLVQPLGSGTTTFLLFLARACITGTFTIVYIYAPEVYPTELRATGLGIANSFARIGGVLCPMVAVELVKNCQLTLAVILFVVVPFSGAVAVALLPIETSGRLLTDTVDETKI</sequence>
<dbReference type="OMA" id="CITRIVI"/>
<feature type="signal peptide" evidence="7">
    <location>
        <begin position="1"/>
        <end position="18"/>
    </location>
</feature>
<accession>A0A8T2UNN4</accession>
<evidence type="ECO:0000256" key="4">
    <source>
        <dbReference type="ARBA" id="ARBA00022989"/>
    </source>
</evidence>
<evidence type="ECO:0000256" key="3">
    <source>
        <dbReference type="ARBA" id="ARBA00022692"/>
    </source>
</evidence>
<dbReference type="Gene3D" id="1.20.1250.20">
    <property type="entry name" value="MFS general substrate transporter like domains"/>
    <property type="match status" value="1"/>
</dbReference>
<keyword evidence="7" id="KW-0732">Signal</keyword>
<evidence type="ECO:0000256" key="1">
    <source>
        <dbReference type="ARBA" id="ARBA00004141"/>
    </source>
</evidence>
<dbReference type="SUPFAM" id="SSF103473">
    <property type="entry name" value="MFS general substrate transporter"/>
    <property type="match status" value="1"/>
</dbReference>
<feature type="transmembrane region" description="Helical" evidence="6">
    <location>
        <begin position="58"/>
        <end position="80"/>
    </location>
</feature>
<feature type="domain" description="Major facilitator superfamily (MFS) profile" evidence="8">
    <location>
        <begin position="1"/>
        <end position="112"/>
    </location>
</feature>
<keyword evidence="10" id="KW-1185">Reference proteome</keyword>
<gene>
    <name evidence="9" type="ORF">KP509_05G088000</name>
</gene>
<evidence type="ECO:0000313" key="9">
    <source>
        <dbReference type="EMBL" id="KAH7437771.1"/>
    </source>
</evidence>
<feature type="transmembrane region" description="Helical" evidence="6">
    <location>
        <begin position="86"/>
        <end position="107"/>
    </location>
</feature>
<feature type="chain" id="PRO_5035821126" description="Major facilitator superfamily (MFS) profile domain-containing protein" evidence="7">
    <location>
        <begin position="19"/>
        <end position="125"/>
    </location>
</feature>